<dbReference type="Gene3D" id="1.10.150.20">
    <property type="entry name" value="5' to 3' exonuclease, C-terminal subdomain"/>
    <property type="match status" value="1"/>
</dbReference>
<dbReference type="NCBIfam" id="TIGR02027">
    <property type="entry name" value="rpoA"/>
    <property type="match status" value="1"/>
</dbReference>
<keyword evidence="6 11" id="KW-0548">Nucleotidyltransferase</keyword>
<evidence type="ECO:0000256" key="3">
    <source>
        <dbReference type="ARBA" id="ARBA00015972"/>
    </source>
</evidence>
<dbReference type="Gene3D" id="2.170.120.12">
    <property type="entry name" value="DNA-directed RNA polymerase, insert domain"/>
    <property type="match status" value="1"/>
</dbReference>
<evidence type="ECO:0000256" key="1">
    <source>
        <dbReference type="ARBA" id="ARBA00007123"/>
    </source>
</evidence>
<keyword evidence="4 11" id="KW-0240">DNA-directed RNA polymerase</keyword>
<evidence type="ECO:0000313" key="15">
    <source>
        <dbReference type="Proteomes" id="UP000230353"/>
    </source>
</evidence>
<dbReference type="GO" id="GO:0006351">
    <property type="term" value="P:DNA-templated transcription"/>
    <property type="evidence" value="ECO:0007669"/>
    <property type="project" value="UniProtKB-UniRule"/>
</dbReference>
<evidence type="ECO:0000256" key="4">
    <source>
        <dbReference type="ARBA" id="ARBA00022478"/>
    </source>
</evidence>
<dbReference type="InterPro" id="IPR011260">
    <property type="entry name" value="RNAP_asu_C"/>
</dbReference>
<evidence type="ECO:0000256" key="2">
    <source>
        <dbReference type="ARBA" id="ARBA00012418"/>
    </source>
</evidence>
<dbReference type="SMART" id="SM00662">
    <property type="entry name" value="RPOLD"/>
    <property type="match status" value="1"/>
</dbReference>
<comment type="catalytic activity">
    <reaction evidence="10 11">
        <text>RNA(n) + a ribonucleoside 5'-triphosphate = RNA(n+1) + diphosphate</text>
        <dbReference type="Rhea" id="RHEA:21248"/>
        <dbReference type="Rhea" id="RHEA-COMP:14527"/>
        <dbReference type="Rhea" id="RHEA-COMP:17342"/>
        <dbReference type="ChEBI" id="CHEBI:33019"/>
        <dbReference type="ChEBI" id="CHEBI:61557"/>
        <dbReference type="ChEBI" id="CHEBI:140395"/>
        <dbReference type="EC" id="2.7.7.6"/>
    </reaction>
</comment>
<dbReference type="AlphaFoldDB" id="A0A2H0WL19"/>
<evidence type="ECO:0000256" key="11">
    <source>
        <dbReference type="HAMAP-Rule" id="MF_00059"/>
    </source>
</evidence>
<feature type="region of interest" description="Alpha C-terminal domain (alpha-CTD)" evidence="11">
    <location>
        <begin position="277"/>
        <end position="343"/>
    </location>
</feature>
<feature type="compositionally biased region" description="Basic and acidic residues" evidence="12">
    <location>
        <begin position="241"/>
        <end position="261"/>
    </location>
</feature>
<feature type="domain" description="DNA-directed RNA polymerase RpoA/D/Rpb3-type" evidence="13">
    <location>
        <begin position="20"/>
        <end position="228"/>
    </location>
</feature>
<sequence length="343" mass="38713">MDYQISLPTKPKVVLEEENKGVYEIEGLYAGYGYTLGNSLRRIILSSLPGAAITTIKIKGVNHEFSTIPGVKEDVLAILLNLKQTCFKMNSDEPQKLILLSKGKKDITAKDIKTPSQIEILNKDTHIATITDKDTELNIEMTVEKGLGYVPKENLKKEKIETGMIIVDASFTPIRRVNYEVESMRVGERTDYNRLRFVIETDGSITPREAIESSIKTLIRQLSAIVEMTEKETEKIIEETKEEQNQIAKKEEEKKEIKSAAEEVPEKEEREAESESEEEVLKTRIEDLNLSNRILNALSRANIRTVGGLVRKKEEDLLQIDGLGGKGLIEIRRALGNFGLILR</sequence>
<dbReference type="Pfam" id="PF01193">
    <property type="entry name" value="RNA_pol_L"/>
    <property type="match status" value="1"/>
</dbReference>
<dbReference type="InterPro" id="IPR011262">
    <property type="entry name" value="DNA-dir_RNA_pol_insert"/>
</dbReference>
<gene>
    <name evidence="11" type="primary">rpoA</name>
    <name evidence="14" type="ORF">COT67_02190</name>
</gene>
<name>A0A2H0WL19_9BACT</name>
<dbReference type="SUPFAM" id="SSF47789">
    <property type="entry name" value="C-terminal domain of RNA polymerase alpha subunit"/>
    <property type="match status" value="1"/>
</dbReference>
<evidence type="ECO:0000256" key="10">
    <source>
        <dbReference type="ARBA" id="ARBA00048552"/>
    </source>
</evidence>
<dbReference type="GO" id="GO:0003899">
    <property type="term" value="F:DNA-directed RNA polymerase activity"/>
    <property type="evidence" value="ECO:0007669"/>
    <property type="project" value="UniProtKB-UniRule"/>
</dbReference>
<comment type="subunit">
    <text evidence="11">Homodimer. The RNAP catalytic core consists of 2 alpha, 1 beta, 1 beta' and 1 omega subunit. When a sigma factor is associated with the core the holoenzyme is formed, which can initiate transcription.</text>
</comment>
<protein>
    <recommendedName>
        <fullName evidence="3 11">DNA-directed RNA polymerase subunit alpha</fullName>
        <shortName evidence="11">RNAP subunit alpha</shortName>
        <ecNumber evidence="2 11">2.7.7.6</ecNumber>
    </recommendedName>
    <alternativeName>
        <fullName evidence="9 11">RNA polymerase subunit alpha</fullName>
    </alternativeName>
    <alternativeName>
        <fullName evidence="8 11">Transcriptase subunit alpha</fullName>
    </alternativeName>
</protein>
<feature type="compositionally biased region" description="Acidic residues" evidence="12">
    <location>
        <begin position="263"/>
        <end position="278"/>
    </location>
</feature>
<dbReference type="HAMAP" id="MF_00059">
    <property type="entry name" value="RNApol_bact_RpoA"/>
    <property type="match status" value="1"/>
</dbReference>
<dbReference type="Pfam" id="PF01000">
    <property type="entry name" value="RNA_pol_A_bac"/>
    <property type="match status" value="1"/>
</dbReference>
<dbReference type="EC" id="2.7.7.6" evidence="2 11"/>
<dbReference type="SUPFAM" id="SSF55257">
    <property type="entry name" value="RBP11-like subunits of RNA polymerase"/>
    <property type="match status" value="1"/>
</dbReference>
<dbReference type="Gene3D" id="3.30.1360.10">
    <property type="entry name" value="RNA polymerase, RBP11-like subunit"/>
    <property type="match status" value="1"/>
</dbReference>
<accession>A0A2H0WL19</accession>
<dbReference type="GO" id="GO:0005737">
    <property type="term" value="C:cytoplasm"/>
    <property type="evidence" value="ECO:0007669"/>
    <property type="project" value="UniProtKB-ARBA"/>
</dbReference>
<dbReference type="GO" id="GO:0003677">
    <property type="term" value="F:DNA binding"/>
    <property type="evidence" value="ECO:0007669"/>
    <property type="project" value="UniProtKB-UniRule"/>
</dbReference>
<dbReference type="EMBL" id="PEZL01000032">
    <property type="protein sequence ID" value="PIS13374.1"/>
    <property type="molecule type" value="Genomic_DNA"/>
</dbReference>
<dbReference type="InterPro" id="IPR011773">
    <property type="entry name" value="DNA-dir_RpoA"/>
</dbReference>
<dbReference type="Proteomes" id="UP000230353">
    <property type="component" value="Unassembled WGS sequence"/>
</dbReference>
<comment type="similarity">
    <text evidence="1 11">Belongs to the RNA polymerase alpha chain family.</text>
</comment>
<dbReference type="NCBIfam" id="NF003519">
    <property type="entry name" value="PRK05182.2-5"/>
    <property type="match status" value="1"/>
</dbReference>
<dbReference type="InterPro" id="IPR036603">
    <property type="entry name" value="RBP11-like"/>
</dbReference>
<organism evidence="14 15">
    <name type="scientific">Candidatus Tagabacteria bacterium CG09_land_8_20_14_0_10_41_14</name>
    <dbReference type="NCBI Taxonomy" id="1975021"/>
    <lineage>
        <taxon>Bacteria</taxon>
        <taxon>Candidatus Tagaibacteriota</taxon>
    </lineage>
</organism>
<dbReference type="InterPro" id="IPR011263">
    <property type="entry name" value="DNA-dir_RNA_pol_RpoA/D/Rpb3"/>
</dbReference>
<evidence type="ECO:0000256" key="5">
    <source>
        <dbReference type="ARBA" id="ARBA00022679"/>
    </source>
</evidence>
<evidence type="ECO:0000256" key="8">
    <source>
        <dbReference type="ARBA" id="ARBA00032524"/>
    </source>
</evidence>
<keyword evidence="5 11" id="KW-0808">Transferase</keyword>
<dbReference type="SUPFAM" id="SSF56553">
    <property type="entry name" value="Insert subdomain of RNA polymerase alpha subunit"/>
    <property type="match status" value="1"/>
</dbReference>
<dbReference type="Pfam" id="PF03118">
    <property type="entry name" value="RNA_pol_A_CTD"/>
    <property type="match status" value="1"/>
</dbReference>
<comment type="function">
    <text evidence="11">DNA-dependent RNA polymerase catalyzes the transcription of DNA into RNA using the four ribonucleoside triphosphates as substrates.</text>
</comment>
<dbReference type="FunFam" id="2.170.120.12:FF:000001">
    <property type="entry name" value="DNA-directed RNA polymerase subunit alpha"/>
    <property type="match status" value="1"/>
</dbReference>
<dbReference type="GO" id="GO:0000428">
    <property type="term" value="C:DNA-directed RNA polymerase complex"/>
    <property type="evidence" value="ECO:0007669"/>
    <property type="project" value="UniProtKB-KW"/>
</dbReference>
<feature type="region of interest" description="Disordered" evidence="12">
    <location>
        <begin position="241"/>
        <end position="279"/>
    </location>
</feature>
<proteinExistence type="inferred from homology"/>
<comment type="caution">
    <text evidence="14">The sequence shown here is derived from an EMBL/GenBank/DDBJ whole genome shotgun (WGS) entry which is preliminary data.</text>
</comment>
<evidence type="ECO:0000256" key="7">
    <source>
        <dbReference type="ARBA" id="ARBA00023163"/>
    </source>
</evidence>
<evidence type="ECO:0000256" key="6">
    <source>
        <dbReference type="ARBA" id="ARBA00022695"/>
    </source>
</evidence>
<reference evidence="15" key="1">
    <citation type="submission" date="2017-09" db="EMBL/GenBank/DDBJ databases">
        <title>Depth-based differentiation of microbial function through sediment-hosted aquifers and enrichment of novel symbionts in the deep terrestrial subsurface.</title>
        <authorList>
            <person name="Probst A.J."/>
            <person name="Ladd B."/>
            <person name="Jarett J.K."/>
            <person name="Geller-Mcgrath D.E."/>
            <person name="Sieber C.M.K."/>
            <person name="Emerson J.B."/>
            <person name="Anantharaman K."/>
            <person name="Thomas B.C."/>
            <person name="Malmstrom R."/>
            <person name="Stieglmeier M."/>
            <person name="Klingl A."/>
            <person name="Woyke T."/>
            <person name="Ryan C.M."/>
            <person name="Banfield J.F."/>
        </authorList>
    </citation>
    <scope>NUCLEOTIDE SEQUENCE [LARGE SCALE GENOMIC DNA]</scope>
</reference>
<dbReference type="InterPro" id="IPR036643">
    <property type="entry name" value="RNApol_insert_sf"/>
</dbReference>
<evidence type="ECO:0000313" key="14">
    <source>
        <dbReference type="EMBL" id="PIS13374.1"/>
    </source>
</evidence>
<evidence type="ECO:0000259" key="13">
    <source>
        <dbReference type="SMART" id="SM00662"/>
    </source>
</evidence>
<dbReference type="GO" id="GO:0046983">
    <property type="term" value="F:protein dimerization activity"/>
    <property type="evidence" value="ECO:0007669"/>
    <property type="project" value="InterPro"/>
</dbReference>
<comment type="domain">
    <text evidence="11">The N-terminal domain is essential for RNAP assembly and basal transcription, whereas the C-terminal domain is involved in interaction with transcriptional regulators and with upstream promoter elements.</text>
</comment>
<feature type="region of interest" description="Alpha N-terminal domain (alpha-NTD)" evidence="11">
    <location>
        <begin position="1"/>
        <end position="238"/>
    </location>
</feature>
<evidence type="ECO:0000256" key="12">
    <source>
        <dbReference type="SAM" id="MobiDB-lite"/>
    </source>
</evidence>
<dbReference type="CDD" id="cd06928">
    <property type="entry name" value="RNAP_alpha_NTD"/>
    <property type="match status" value="1"/>
</dbReference>
<keyword evidence="7 11" id="KW-0804">Transcription</keyword>
<evidence type="ECO:0000256" key="9">
    <source>
        <dbReference type="ARBA" id="ARBA00033070"/>
    </source>
</evidence>